<evidence type="ECO:0000256" key="10">
    <source>
        <dbReference type="ARBA" id="ARBA00023157"/>
    </source>
</evidence>
<keyword evidence="23" id="KW-1185">Reference proteome</keyword>
<dbReference type="InterPro" id="IPR055355">
    <property type="entry name" value="ZP-C"/>
</dbReference>
<dbReference type="InterPro" id="IPR051148">
    <property type="entry name" value="Zona_Pellucida_Domain_gp"/>
</dbReference>
<evidence type="ECO:0000256" key="8">
    <source>
        <dbReference type="ARBA" id="ARBA00022989"/>
    </source>
</evidence>
<evidence type="ECO:0000256" key="18">
    <source>
        <dbReference type="PROSITE-ProRule" id="PRU00779"/>
    </source>
</evidence>
<reference evidence="22 23" key="1">
    <citation type="submission" date="2021-05" db="EMBL/GenBank/DDBJ databases">
        <authorList>
            <person name="Zahm M."/>
            <person name="Klopp C."/>
            <person name="Cabau C."/>
            <person name="Kuhl H."/>
            <person name="Suciu R."/>
            <person name="Ciorpac M."/>
            <person name="Holostenco D."/>
            <person name="Gessner J."/>
            <person name="Wuertz S."/>
            <person name="Hohne C."/>
            <person name="Stock M."/>
            <person name="Gislard M."/>
            <person name="Lluch J."/>
            <person name="Milhes M."/>
            <person name="Lampietro C."/>
            <person name="Lopez Roques C."/>
            <person name="Donnadieu C."/>
            <person name="Du K."/>
            <person name="Schartl M."/>
            <person name="Guiguen Y."/>
        </authorList>
    </citation>
    <scope>NUCLEOTIDE SEQUENCE [LARGE SCALE GENOMIC DNA]</scope>
    <source>
        <strain evidence="22">Hh-F2</strain>
        <tissue evidence="22">Blood</tissue>
    </source>
</reference>
<evidence type="ECO:0000256" key="4">
    <source>
        <dbReference type="ARBA" id="ARBA00022530"/>
    </source>
</evidence>
<evidence type="ECO:0000256" key="9">
    <source>
        <dbReference type="ARBA" id="ARBA00023136"/>
    </source>
</evidence>
<dbReference type="InterPro" id="IPR044913">
    <property type="entry name" value="P_trefoil_dom_sf"/>
</dbReference>
<dbReference type="InterPro" id="IPR001507">
    <property type="entry name" value="ZP_dom"/>
</dbReference>
<evidence type="ECO:0000259" key="21">
    <source>
        <dbReference type="PROSITE" id="PS51448"/>
    </source>
</evidence>
<dbReference type="Gene3D" id="2.60.40.3210">
    <property type="entry name" value="Zona pellucida, ZP-N domain"/>
    <property type="match status" value="1"/>
</dbReference>
<evidence type="ECO:0000256" key="16">
    <source>
        <dbReference type="ARBA" id="ARBA00042273"/>
    </source>
</evidence>
<dbReference type="InterPro" id="IPR017977">
    <property type="entry name" value="ZP_dom_CS"/>
</dbReference>
<dbReference type="InterPro" id="IPR000519">
    <property type="entry name" value="P_trefoil_dom"/>
</dbReference>
<keyword evidence="10 18" id="KW-1015">Disulfide bond</keyword>
<dbReference type="PANTHER" id="PTHR23343:SF31">
    <property type="entry name" value="ZONA PELLUCIDA SPERM-BINDING PROTEIN 4"/>
    <property type="match status" value="1"/>
</dbReference>
<feature type="disulfide bond" evidence="18">
    <location>
        <begin position="170"/>
        <end position="196"/>
    </location>
</feature>
<evidence type="ECO:0000256" key="15">
    <source>
        <dbReference type="ARBA" id="ARBA00040238"/>
    </source>
</evidence>
<evidence type="ECO:0000256" key="7">
    <source>
        <dbReference type="ARBA" id="ARBA00022729"/>
    </source>
</evidence>
<name>A0ABR0YLN9_HUSHU</name>
<dbReference type="CDD" id="cd00111">
    <property type="entry name" value="Trefoil"/>
    <property type="match status" value="1"/>
</dbReference>
<evidence type="ECO:0000256" key="12">
    <source>
        <dbReference type="ARBA" id="ARBA00023279"/>
    </source>
</evidence>
<evidence type="ECO:0000256" key="19">
    <source>
        <dbReference type="SAM" id="Phobius"/>
    </source>
</evidence>
<dbReference type="SUPFAM" id="SSF57492">
    <property type="entry name" value="Trefoil"/>
    <property type="match status" value="1"/>
</dbReference>
<dbReference type="SMART" id="SM00241">
    <property type="entry name" value="ZP"/>
    <property type="match status" value="1"/>
</dbReference>
<evidence type="ECO:0000259" key="20">
    <source>
        <dbReference type="PROSITE" id="PS51034"/>
    </source>
</evidence>
<keyword evidence="6 19" id="KW-0812">Transmembrane</keyword>
<dbReference type="Pfam" id="PF00088">
    <property type="entry name" value="Trefoil"/>
    <property type="match status" value="1"/>
</dbReference>
<dbReference type="PANTHER" id="PTHR23343">
    <property type="entry name" value="ZONA PELLUCIDA SPERM-BINDING PROTEIN"/>
    <property type="match status" value="1"/>
</dbReference>
<evidence type="ECO:0000313" key="22">
    <source>
        <dbReference type="EMBL" id="KAK6473346.1"/>
    </source>
</evidence>
<dbReference type="PROSITE" id="PS00682">
    <property type="entry name" value="ZP_1"/>
    <property type="match status" value="1"/>
</dbReference>
<evidence type="ECO:0000256" key="1">
    <source>
        <dbReference type="ARBA" id="ARBA00004251"/>
    </source>
</evidence>
<evidence type="ECO:0000256" key="2">
    <source>
        <dbReference type="ARBA" id="ARBA00022475"/>
    </source>
</evidence>
<organism evidence="22 23">
    <name type="scientific">Huso huso</name>
    <name type="common">Beluga</name>
    <name type="synonym">Acipenser huso</name>
    <dbReference type="NCBI Taxonomy" id="61971"/>
    <lineage>
        <taxon>Eukaryota</taxon>
        <taxon>Metazoa</taxon>
        <taxon>Chordata</taxon>
        <taxon>Craniata</taxon>
        <taxon>Vertebrata</taxon>
        <taxon>Euteleostomi</taxon>
        <taxon>Actinopterygii</taxon>
        <taxon>Chondrostei</taxon>
        <taxon>Acipenseriformes</taxon>
        <taxon>Acipenseridae</taxon>
        <taxon>Huso</taxon>
    </lineage>
</organism>
<dbReference type="PRINTS" id="PR00023">
    <property type="entry name" value="ZPELLUCIDA"/>
</dbReference>
<keyword evidence="2" id="KW-1003">Cell membrane</keyword>
<dbReference type="Gene3D" id="4.10.110.10">
    <property type="entry name" value="Spasmolytic Protein, domain 1"/>
    <property type="match status" value="1"/>
</dbReference>
<keyword evidence="11" id="KW-0325">Glycoprotein</keyword>
<dbReference type="Pfam" id="PF23344">
    <property type="entry name" value="ZP-N"/>
    <property type="match status" value="1"/>
</dbReference>
<evidence type="ECO:0000256" key="13">
    <source>
        <dbReference type="ARBA" id="ARBA00024183"/>
    </source>
</evidence>
<evidence type="ECO:0000256" key="6">
    <source>
        <dbReference type="ARBA" id="ARBA00022692"/>
    </source>
</evidence>
<dbReference type="Proteomes" id="UP001369086">
    <property type="component" value="Unassembled WGS sequence"/>
</dbReference>
<comment type="caution">
    <text evidence="22">The sequence shown here is derived from an EMBL/GenBank/DDBJ whole genome shotgun (WGS) entry which is preliminary data.</text>
</comment>
<proteinExistence type="predicted"/>
<evidence type="ECO:0000256" key="11">
    <source>
        <dbReference type="ARBA" id="ARBA00023180"/>
    </source>
</evidence>
<dbReference type="InterPro" id="IPR055356">
    <property type="entry name" value="ZP-N"/>
</dbReference>
<keyword evidence="12" id="KW-0278">Fertilization</keyword>
<accession>A0ABR0YLN9</accession>
<dbReference type="EMBL" id="JAHFZB010000027">
    <property type="protein sequence ID" value="KAK6473346.1"/>
    <property type="molecule type" value="Genomic_DNA"/>
</dbReference>
<comment type="subcellular location">
    <subcellularLocation>
        <location evidence="1">Cell membrane</location>
        <topology evidence="1">Single-pass type I membrane protein</topology>
    </subcellularLocation>
    <subcellularLocation>
        <location evidence="13">Zona pellucida</location>
    </subcellularLocation>
</comment>
<sequence>MESVRSSAARWVTVCVFFGFVNAAFGSYRERRSATSVKFEDLTDVITCADNYMELKITPTQFQGTSSRFKVQDLQGNWLDATSIAFKCRYNIRSDMTDHASVFQVYYDGCYVRQQNNKYMLSALVEAVDPSDRIMIIKKTPMECPYYSWITNPVRTTTSQGIPLPVTGSCEVPSTEVLPCGEANINQTACRVKGCCFKSTMFPACYYGNTVNVQCTRDGYMMTAISKAVTKPDLLLNSVSLIGGRNPPCAPVGSSASFLLFKFPLGACGTRLRLADDKVVYENEMSGTIDVLDSRYGSITRDADYKLTIRCLYSAKMALPLQVQIQSVDPPRPVAEQGPLRIELRIAKDKAYGSYFADLEYPLVRVLRELVYVEVRLLGRTDPKIHLVLDDCWATSTTSPLSEPRWSLLVDGCPYKEDYNYLTSLIPVDASSGLVNPTHYKRFQLKMFAFVNVLLKKASKEPIFLYCSAAACSPSASDSCTVSCPPGGRVARQAELAQRDMVIAHSGPIIFMEAERNVEVDHNGTARNTYSDVDLVTDSRPSLIGAPFQEGSEVEDQGFMKHLPWVLTVVLTGAVLVGAVWKLTLRTSRETKL</sequence>
<dbReference type="InterPro" id="IPR048290">
    <property type="entry name" value="ZP_chr"/>
</dbReference>
<keyword evidence="5" id="KW-0165">Cleavage on pair of basic residues</keyword>
<evidence type="ECO:0000313" key="23">
    <source>
        <dbReference type="Proteomes" id="UP001369086"/>
    </source>
</evidence>
<feature type="disulfide bond" evidence="18">
    <location>
        <begin position="180"/>
        <end position="195"/>
    </location>
</feature>
<evidence type="ECO:0000256" key="5">
    <source>
        <dbReference type="ARBA" id="ARBA00022685"/>
    </source>
</evidence>
<feature type="domain" description="ZP" evidence="20">
    <location>
        <begin position="214"/>
        <end position="487"/>
    </location>
</feature>
<keyword evidence="4" id="KW-0272">Extracellular matrix</keyword>
<comment type="function">
    <text evidence="14">Component of the zona pellucida, an extracellular matrix surrounding oocytes which mediates sperm binding, induction of the acrosome reaction and prevents post-fertilization polyspermy. The zona pellucida is composed of 3 to 4 glycoproteins, ZP1, ZP2, ZP3, and ZP4. ZP4 may act as a sperm receptor.</text>
</comment>
<gene>
    <name evidence="22" type="ORF">HHUSO_G26736</name>
</gene>
<dbReference type="InterPro" id="IPR054554">
    <property type="entry name" value="ZP1/4_Ig-like"/>
</dbReference>
<feature type="transmembrane region" description="Helical" evidence="19">
    <location>
        <begin position="563"/>
        <end position="585"/>
    </location>
</feature>
<feature type="domain" description="P-type" evidence="21">
    <location>
        <begin position="168"/>
        <end position="209"/>
    </location>
</feature>
<dbReference type="Gene3D" id="2.60.40.4100">
    <property type="entry name" value="Zona pellucida, ZP-C domain"/>
    <property type="match status" value="1"/>
</dbReference>
<keyword evidence="7" id="KW-0732">Signal</keyword>
<keyword evidence="8 19" id="KW-1133">Transmembrane helix</keyword>
<dbReference type="PROSITE" id="PS51034">
    <property type="entry name" value="ZP_2"/>
    <property type="match status" value="1"/>
</dbReference>
<evidence type="ECO:0000256" key="3">
    <source>
        <dbReference type="ARBA" id="ARBA00022525"/>
    </source>
</evidence>
<comment type="caution">
    <text evidence="18">Lacks conserved residue(s) required for the propagation of feature annotation.</text>
</comment>
<dbReference type="PROSITE" id="PS51448">
    <property type="entry name" value="P_TREFOIL_2"/>
    <property type="match status" value="1"/>
</dbReference>
<dbReference type="InterPro" id="IPR042235">
    <property type="entry name" value="ZP-C_dom"/>
</dbReference>
<dbReference type="Pfam" id="PF22821">
    <property type="entry name" value="ZP1_ZP4_Ig-like"/>
    <property type="match status" value="1"/>
</dbReference>
<protein>
    <recommendedName>
        <fullName evidence="15">Zona pellucida sperm-binding protein 4</fullName>
    </recommendedName>
    <alternativeName>
        <fullName evidence="17">Zona pellucida glycoprotein 4</fullName>
    </alternativeName>
    <alternativeName>
        <fullName evidence="16">Zona pellucida protein B</fullName>
    </alternativeName>
</protein>
<keyword evidence="3" id="KW-0964">Secreted</keyword>
<dbReference type="SMART" id="SM00018">
    <property type="entry name" value="PD"/>
    <property type="match status" value="1"/>
</dbReference>
<keyword evidence="9 19" id="KW-0472">Membrane</keyword>
<dbReference type="Pfam" id="PF00100">
    <property type="entry name" value="Zona_pellucida"/>
    <property type="match status" value="1"/>
</dbReference>
<evidence type="ECO:0000256" key="14">
    <source>
        <dbReference type="ARBA" id="ARBA00037545"/>
    </source>
</evidence>
<evidence type="ECO:0000256" key="17">
    <source>
        <dbReference type="ARBA" id="ARBA00042573"/>
    </source>
</evidence>